<evidence type="ECO:0000313" key="1">
    <source>
        <dbReference type="EMBL" id="GEO32461.1"/>
    </source>
</evidence>
<comment type="caution">
    <text evidence="1">The sequence shown here is derived from an EMBL/GenBank/DDBJ whole genome shotgun (WGS) entry which is preliminary data.</text>
</comment>
<evidence type="ECO:0000313" key="2">
    <source>
        <dbReference type="Proteomes" id="UP000321181"/>
    </source>
</evidence>
<dbReference type="EMBL" id="BJYY01000001">
    <property type="protein sequence ID" value="GEO32461.1"/>
    <property type="molecule type" value="Genomic_DNA"/>
</dbReference>
<organism evidence="1 2">
    <name type="scientific">Cellulomonas aerilata</name>
    <dbReference type="NCBI Taxonomy" id="515326"/>
    <lineage>
        <taxon>Bacteria</taxon>
        <taxon>Bacillati</taxon>
        <taxon>Actinomycetota</taxon>
        <taxon>Actinomycetes</taxon>
        <taxon>Micrococcales</taxon>
        <taxon>Cellulomonadaceae</taxon>
        <taxon>Cellulomonas</taxon>
    </lineage>
</organism>
<gene>
    <name evidence="1" type="ORF">CAE01nite_01860</name>
</gene>
<dbReference type="InterPro" id="IPR047990">
    <property type="entry name" value="DLW39-like"/>
</dbReference>
<protein>
    <submittedName>
        <fullName evidence="1">Uncharacterized protein</fullName>
    </submittedName>
</protein>
<proteinExistence type="predicted"/>
<sequence length="39" mass="4494">MKKVLLLMLTAAGGYLAWRRVSEDRADRDLWAEITDTVE</sequence>
<dbReference type="RefSeq" id="WP_222595784.1">
    <property type="nucleotide sequence ID" value="NZ_BAAARM010000001.1"/>
</dbReference>
<dbReference type="Proteomes" id="UP000321181">
    <property type="component" value="Unassembled WGS sequence"/>
</dbReference>
<dbReference type="NCBIfam" id="NF038356">
    <property type="entry name" value="actino_DLW39"/>
    <property type="match status" value="1"/>
</dbReference>
<reference evidence="1 2" key="1">
    <citation type="submission" date="2019-07" db="EMBL/GenBank/DDBJ databases">
        <title>Whole genome shotgun sequence of Cellulomonas aerilata NBRC 106308.</title>
        <authorList>
            <person name="Hosoyama A."/>
            <person name="Uohara A."/>
            <person name="Ohji S."/>
            <person name="Ichikawa N."/>
        </authorList>
    </citation>
    <scope>NUCLEOTIDE SEQUENCE [LARGE SCALE GENOMIC DNA]</scope>
    <source>
        <strain evidence="1 2">NBRC 106308</strain>
    </source>
</reference>
<keyword evidence="2" id="KW-1185">Reference proteome</keyword>
<dbReference type="AlphaFoldDB" id="A0A512D7L4"/>
<name>A0A512D7L4_9CELL</name>
<accession>A0A512D7L4</accession>